<sequence length="157" mass="17927">MLRRTLSRLAQAHARRSGVRAFAAGPSPDGIFRRPEVKENDKEITLEDELWYADAQYPERAFDEGEIPLWQLLARMAVPFSLLFGLYKLYEHNDPQTHPACPGKEGNVIMYREDYEANRHRFGPPKGYNTYNFAYPNSIVAKPAEPAAAPAEEEDDE</sequence>
<organism evidence="1">
    <name type="scientific">Lotharella oceanica</name>
    <dbReference type="NCBI Taxonomy" id="641309"/>
    <lineage>
        <taxon>Eukaryota</taxon>
        <taxon>Sar</taxon>
        <taxon>Rhizaria</taxon>
        <taxon>Cercozoa</taxon>
        <taxon>Chlorarachniophyceae</taxon>
        <taxon>Lotharella</taxon>
    </lineage>
</organism>
<reference evidence="1" key="1">
    <citation type="submission" date="2021-01" db="EMBL/GenBank/DDBJ databases">
        <authorList>
            <person name="Corre E."/>
            <person name="Pelletier E."/>
            <person name="Niang G."/>
            <person name="Scheremetjew M."/>
            <person name="Finn R."/>
            <person name="Kale V."/>
            <person name="Holt S."/>
            <person name="Cochrane G."/>
            <person name="Meng A."/>
            <person name="Brown T."/>
            <person name="Cohen L."/>
        </authorList>
    </citation>
    <scope>NUCLEOTIDE SEQUENCE</scope>
    <source>
        <strain evidence="1">CCMP622</strain>
    </source>
</reference>
<dbReference type="EMBL" id="HBHP01010300">
    <property type="protein sequence ID" value="CAD9756758.1"/>
    <property type="molecule type" value="Transcribed_RNA"/>
</dbReference>
<name>A0A7S2TMB3_9EUKA</name>
<protein>
    <submittedName>
        <fullName evidence="1">Uncharacterized protein</fullName>
    </submittedName>
</protein>
<accession>A0A7S2TMB3</accession>
<proteinExistence type="predicted"/>
<dbReference type="AlphaFoldDB" id="A0A7S2TMB3"/>
<evidence type="ECO:0000313" key="1">
    <source>
        <dbReference type="EMBL" id="CAD9756758.1"/>
    </source>
</evidence>
<gene>
    <name evidence="1" type="ORF">LSP00402_LOCUS6348</name>
</gene>